<dbReference type="Proteomes" id="UP001283361">
    <property type="component" value="Unassembled WGS sequence"/>
</dbReference>
<accession>A0AAE1A719</accession>
<evidence type="ECO:0000313" key="2">
    <source>
        <dbReference type="Proteomes" id="UP001283361"/>
    </source>
</evidence>
<comment type="caution">
    <text evidence="1">The sequence shown here is derived from an EMBL/GenBank/DDBJ whole genome shotgun (WGS) entry which is preliminary data.</text>
</comment>
<sequence>MEDFPPSFLILTVVEYDLKALDVFPSPFIFVTNHDLNAVSTCVCINGELDLVPNHGVSSQTIIRDILPQTVVFQQYRCQPLRHARNGRLVEAPRSKF</sequence>
<protein>
    <submittedName>
        <fullName evidence="1">Uncharacterized protein</fullName>
    </submittedName>
</protein>
<keyword evidence="2" id="KW-1185">Reference proteome</keyword>
<dbReference type="EMBL" id="JAWDGP010002531">
    <property type="protein sequence ID" value="KAK3782197.1"/>
    <property type="molecule type" value="Genomic_DNA"/>
</dbReference>
<organism evidence="1 2">
    <name type="scientific">Elysia crispata</name>
    <name type="common">lettuce slug</name>
    <dbReference type="NCBI Taxonomy" id="231223"/>
    <lineage>
        <taxon>Eukaryota</taxon>
        <taxon>Metazoa</taxon>
        <taxon>Spiralia</taxon>
        <taxon>Lophotrochozoa</taxon>
        <taxon>Mollusca</taxon>
        <taxon>Gastropoda</taxon>
        <taxon>Heterobranchia</taxon>
        <taxon>Euthyneura</taxon>
        <taxon>Panpulmonata</taxon>
        <taxon>Sacoglossa</taxon>
        <taxon>Placobranchoidea</taxon>
        <taxon>Plakobranchidae</taxon>
        <taxon>Elysia</taxon>
    </lineage>
</organism>
<proteinExistence type="predicted"/>
<name>A0AAE1A719_9GAST</name>
<evidence type="ECO:0000313" key="1">
    <source>
        <dbReference type="EMBL" id="KAK3782197.1"/>
    </source>
</evidence>
<reference evidence="1" key="1">
    <citation type="journal article" date="2023" name="G3 (Bethesda)">
        <title>A reference genome for the long-term kleptoplast-retaining sea slug Elysia crispata morphotype clarki.</title>
        <authorList>
            <person name="Eastman K.E."/>
            <person name="Pendleton A.L."/>
            <person name="Shaikh M.A."/>
            <person name="Suttiyut T."/>
            <person name="Ogas R."/>
            <person name="Tomko P."/>
            <person name="Gavelis G."/>
            <person name="Widhalm J.R."/>
            <person name="Wisecaver J.H."/>
        </authorList>
    </citation>
    <scope>NUCLEOTIDE SEQUENCE</scope>
    <source>
        <strain evidence="1">ECLA1</strain>
    </source>
</reference>
<dbReference type="AlphaFoldDB" id="A0AAE1A719"/>
<gene>
    <name evidence="1" type="ORF">RRG08_014180</name>
</gene>